<evidence type="ECO:0000313" key="1">
    <source>
        <dbReference type="EMBL" id="MBX07877.1"/>
    </source>
</evidence>
<dbReference type="EMBL" id="GGEC01027393">
    <property type="protein sequence ID" value="MBX07877.1"/>
    <property type="molecule type" value="Transcribed_RNA"/>
</dbReference>
<protein>
    <submittedName>
        <fullName evidence="1">Pseudouridine-metabolizing bifunctional protein C1861.05</fullName>
    </submittedName>
</protein>
<dbReference type="AlphaFoldDB" id="A0A2P2KQB3"/>
<reference evidence="1" key="1">
    <citation type="submission" date="2018-02" db="EMBL/GenBank/DDBJ databases">
        <title>Rhizophora mucronata_Transcriptome.</title>
        <authorList>
            <person name="Meera S.P."/>
            <person name="Sreeshan A."/>
            <person name="Augustine A."/>
        </authorList>
    </citation>
    <scope>NUCLEOTIDE SEQUENCE</scope>
    <source>
        <tissue evidence="1">Leaf</tissue>
    </source>
</reference>
<accession>A0A2P2KQB3</accession>
<name>A0A2P2KQB3_RHIMU</name>
<sequence>MLLLVLRFQWPLRSTENDLIEVMLTQHSSLSMLHSQVINMELMKGDRERGNKVSRRISGVVR</sequence>
<proteinExistence type="predicted"/>
<organism evidence="1">
    <name type="scientific">Rhizophora mucronata</name>
    <name type="common">Asiatic mangrove</name>
    <dbReference type="NCBI Taxonomy" id="61149"/>
    <lineage>
        <taxon>Eukaryota</taxon>
        <taxon>Viridiplantae</taxon>
        <taxon>Streptophyta</taxon>
        <taxon>Embryophyta</taxon>
        <taxon>Tracheophyta</taxon>
        <taxon>Spermatophyta</taxon>
        <taxon>Magnoliopsida</taxon>
        <taxon>eudicotyledons</taxon>
        <taxon>Gunneridae</taxon>
        <taxon>Pentapetalae</taxon>
        <taxon>rosids</taxon>
        <taxon>fabids</taxon>
        <taxon>Malpighiales</taxon>
        <taxon>Rhizophoraceae</taxon>
        <taxon>Rhizophora</taxon>
    </lineage>
</organism>